<keyword evidence="8" id="KW-0496">Mitochondrion</keyword>
<dbReference type="InterPro" id="IPR025812">
    <property type="entry name" value="Trm10_C_MTase_dom"/>
</dbReference>
<dbReference type="EMBL" id="JARAKH010000059">
    <property type="protein sequence ID" value="KAK8375198.1"/>
    <property type="molecule type" value="Genomic_DNA"/>
</dbReference>
<keyword evidence="5" id="KW-0819">tRNA processing</keyword>
<keyword evidence="7" id="KW-0175">Coiled coil</keyword>
<dbReference type="GO" id="GO:0005739">
    <property type="term" value="C:mitochondrion"/>
    <property type="evidence" value="ECO:0007669"/>
    <property type="project" value="UniProtKB-SubCell"/>
</dbReference>
<evidence type="ECO:0000259" key="10">
    <source>
        <dbReference type="PROSITE" id="PS51675"/>
    </source>
</evidence>
<dbReference type="Gene3D" id="3.40.1280.30">
    <property type="match status" value="1"/>
</dbReference>
<comment type="caution">
    <text evidence="11">The sequence shown here is derived from an EMBL/GenBank/DDBJ whole genome shotgun (WGS) entry which is preliminary data.</text>
</comment>
<sequence length="104" mass="11867">PEYPLIINPKSYLQKYPKEQLVYLTPHCQEELLVYDHNAVYIIGGIVDKSSGEPLTLAKAKREGVRMQKLPLDRYLAWGIGNKCLTLNQIINIMLDFKMTGECA</sequence>
<dbReference type="AlphaFoldDB" id="A0AAW0SJ50"/>
<evidence type="ECO:0000256" key="7">
    <source>
        <dbReference type="ARBA" id="ARBA00023054"/>
    </source>
</evidence>
<evidence type="ECO:0000256" key="4">
    <source>
        <dbReference type="ARBA" id="ARBA00022691"/>
    </source>
</evidence>
<evidence type="ECO:0000313" key="12">
    <source>
        <dbReference type="Proteomes" id="UP001487740"/>
    </source>
</evidence>
<comment type="subcellular location">
    <subcellularLocation>
        <location evidence="1">Mitochondrion</location>
    </subcellularLocation>
</comment>
<keyword evidence="3" id="KW-0808">Transferase</keyword>
<evidence type="ECO:0000313" key="11">
    <source>
        <dbReference type="EMBL" id="KAK8375198.1"/>
    </source>
</evidence>
<dbReference type="GO" id="GO:0097745">
    <property type="term" value="P:mitochondrial tRNA 5'-end processing"/>
    <property type="evidence" value="ECO:0007669"/>
    <property type="project" value="TreeGrafter"/>
</dbReference>
<evidence type="ECO:0000256" key="1">
    <source>
        <dbReference type="ARBA" id="ARBA00004173"/>
    </source>
</evidence>
<dbReference type="GO" id="GO:0032259">
    <property type="term" value="P:methylation"/>
    <property type="evidence" value="ECO:0007669"/>
    <property type="project" value="UniProtKB-KW"/>
</dbReference>
<dbReference type="InterPro" id="IPR038459">
    <property type="entry name" value="MT_TRM10-typ_sf"/>
</dbReference>
<dbReference type="InterPro" id="IPR028564">
    <property type="entry name" value="MT_TRM10-typ"/>
</dbReference>
<dbReference type="PANTHER" id="PTHR13563">
    <property type="entry name" value="TRNA (GUANINE-9-) METHYLTRANSFERASE"/>
    <property type="match status" value="1"/>
</dbReference>
<keyword evidence="4" id="KW-0949">S-adenosyl-L-methionine</keyword>
<evidence type="ECO:0000256" key="9">
    <source>
        <dbReference type="ARBA" id="ARBA00029803"/>
    </source>
</evidence>
<dbReference type="GO" id="GO:0000049">
    <property type="term" value="F:tRNA binding"/>
    <property type="evidence" value="ECO:0007669"/>
    <property type="project" value="TreeGrafter"/>
</dbReference>
<dbReference type="GO" id="GO:0070131">
    <property type="term" value="P:positive regulation of mitochondrial translation"/>
    <property type="evidence" value="ECO:0007669"/>
    <property type="project" value="TreeGrafter"/>
</dbReference>
<dbReference type="Proteomes" id="UP001487740">
    <property type="component" value="Unassembled WGS sequence"/>
</dbReference>
<feature type="non-terminal residue" evidence="11">
    <location>
        <position position="1"/>
    </location>
</feature>
<reference evidence="11 12" key="1">
    <citation type="submission" date="2023-03" db="EMBL/GenBank/DDBJ databases">
        <title>High-quality genome of Scylla paramamosain provides insights in environmental adaptation.</title>
        <authorList>
            <person name="Zhang L."/>
        </authorList>
    </citation>
    <scope>NUCLEOTIDE SEQUENCE [LARGE SCALE GENOMIC DNA]</scope>
    <source>
        <strain evidence="11">LZ_2023a</strain>
        <tissue evidence="11">Muscle</tissue>
    </source>
</reference>
<dbReference type="CDD" id="cd18102">
    <property type="entry name" value="Trm10_MRRP1"/>
    <property type="match status" value="1"/>
</dbReference>
<dbReference type="InterPro" id="IPR007356">
    <property type="entry name" value="tRNA_m1G_MeTrfase_euk"/>
</dbReference>
<evidence type="ECO:0000256" key="6">
    <source>
        <dbReference type="ARBA" id="ARBA00022946"/>
    </source>
</evidence>
<gene>
    <name evidence="11" type="ORF">O3P69_015669</name>
</gene>
<dbReference type="GO" id="GO:0008168">
    <property type="term" value="F:methyltransferase activity"/>
    <property type="evidence" value="ECO:0007669"/>
    <property type="project" value="UniProtKB-KW"/>
</dbReference>
<name>A0AAW0SJ50_SCYPA</name>
<evidence type="ECO:0000256" key="8">
    <source>
        <dbReference type="ARBA" id="ARBA00023128"/>
    </source>
</evidence>
<evidence type="ECO:0000256" key="5">
    <source>
        <dbReference type="ARBA" id="ARBA00022694"/>
    </source>
</evidence>
<keyword evidence="2" id="KW-0489">Methyltransferase</keyword>
<keyword evidence="12" id="KW-1185">Reference proteome</keyword>
<protein>
    <recommendedName>
        <fullName evidence="9">RNA (guanine-9-)-methyltransferase domain-containing protein 1</fullName>
    </recommendedName>
</protein>
<dbReference type="PROSITE" id="PS51675">
    <property type="entry name" value="SAM_MT_TRM10"/>
    <property type="match status" value="1"/>
</dbReference>
<organism evidence="11 12">
    <name type="scientific">Scylla paramamosain</name>
    <name type="common">Mud crab</name>
    <dbReference type="NCBI Taxonomy" id="85552"/>
    <lineage>
        <taxon>Eukaryota</taxon>
        <taxon>Metazoa</taxon>
        <taxon>Ecdysozoa</taxon>
        <taxon>Arthropoda</taxon>
        <taxon>Crustacea</taxon>
        <taxon>Multicrustacea</taxon>
        <taxon>Malacostraca</taxon>
        <taxon>Eumalacostraca</taxon>
        <taxon>Eucarida</taxon>
        <taxon>Decapoda</taxon>
        <taxon>Pleocyemata</taxon>
        <taxon>Brachyura</taxon>
        <taxon>Eubrachyura</taxon>
        <taxon>Portunoidea</taxon>
        <taxon>Portunidae</taxon>
        <taxon>Portuninae</taxon>
        <taxon>Scylla</taxon>
    </lineage>
</organism>
<evidence type="ECO:0000256" key="3">
    <source>
        <dbReference type="ARBA" id="ARBA00022679"/>
    </source>
</evidence>
<feature type="domain" description="SAM-dependent MTase TRM10-type" evidence="10">
    <location>
        <begin position="1"/>
        <end position="104"/>
    </location>
</feature>
<proteinExistence type="predicted"/>
<dbReference type="GO" id="GO:0005654">
    <property type="term" value="C:nucleoplasm"/>
    <property type="evidence" value="ECO:0007669"/>
    <property type="project" value="TreeGrafter"/>
</dbReference>
<accession>A0AAW0SJ50</accession>
<keyword evidence="6" id="KW-0809">Transit peptide</keyword>
<evidence type="ECO:0000256" key="2">
    <source>
        <dbReference type="ARBA" id="ARBA00022603"/>
    </source>
</evidence>
<dbReference type="PANTHER" id="PTHR13563:SF5">
    <property type="entry name" value="TRNA METHYLTRANSFERASE 10 HOMOLOG C"/>
    <property type="match status" value="1"/>
</dbReference>